<comment type="caution">
    <text evidence="1">The sequence shown here is derived from an EMBL/GenBank/DDBJ whole genome shotgun (WGS) entry which is preliminary data.</text>
</comment>
<dbReference type="EMBL" id="JAYMYQ010000023">
    <property type="protein sequence ID" value="KAK7298942.1"/>
    <property type="molecule type" value="Genomic_DNA"/>
</dbReference>
<keyword evidence="3" id="KW-1185">Reference proteome</keyword>
<proteinExistence type="predicted"/>
<evidence type="ECO:0000313" key="3">
    <source>
        <dbReference type="Proteomes" id="UP001367508"/>
    </source>
</evidence>
<dbReference type="EMBL" id="JAYMYQ010000084">
    <property type="protein sequence ID" value="KAK7296124.1"/>
    <property type="molecule type" value="Genomic_DNA"/>
</dbReference>
<evidence type="ECO:0000313" key="2">
    <source>
        <dbReference type="EMBL" id="KAK7298942.1"/>
    </source>
</evidence>
<sequence length="96" mass="10953">MRENETRSRNRIRQVRDKPEIQIIRIRHRSEMGLLAKNSSEFPAEGNWLRLVLASTRSLRPLFFFSPKVACFHSDGPATSAHYRTGLTPVSRSAGS</sequence>
<name>A0AAN9JF44_CANGL</name>
<accession>A0AAN9JF44</accession>
<protein>
    <submittedName>
        <fullName evidence="1">Uncharacterized protein</fullName>
    </submittedName>
</protein>
<dbReference type="AlphaFoldDB" id="A0AAN9JF44"/>
<evidence type="ECO:0000313" key="1">
    <source>
        <dbReference type="EMBL" id="KAK7296124.1"/>
    </source>
</evidence>
<dbReference type="Proteomes" id="UP001367508">
    <property type="component" value="Unassembled WGS sequence"/>
</dbReference>
<gene>
    <name evidence="2" type="ORF">VNO77_46264</name>
    <name evidence="1" type="ORF">VNO77_50714</name>
</gene>
<organism evidence="1 3">
    <name type="scientific">Canavalia gladiata</name>
    <name type="common">Sword bean</name>
    <name type="synonym">Dolichos gladiatus</name>
    <dbReference type="NCBI Taxonomy" id="3824"/>
    <lineage>
        <taxon>Eukaryota</taxon>
        <taxon>Viridiplantae</taxon>
        <taxon>Streptophyta</taxon>
        <taxon>Embryophyta</taxon>
        <taxon>Tracheophyta</taxon>
        <taxon>Spermatophyta</taxon>
        <taxon>Magnoliopsida</taxon>
        <taxon>eudicotyledons</taxon>
        <taxon>Gunneridae</taxon>
        <taxon>Pentapetalae</taxon>
        <taxon>rosids</taxon>
        <taxon>fabids</taxon>
        <taxon>Fabales</taxon>
        <taxon>Fabaceae</taxon>
        <taxon>Papilionoideae</taxon>
        <taxon>50 kb inversion clade</taxon>
        <taxon>NPAAA clade</taxon>
        <taxon>indigoferoid/millettioid clade</taxon>
        <taxon>Phaseoleae</taxon>
        <taxon>Canavalia</taxon>
    </lineage>
</organism>
<reference evidence="1 3" key="1">
    <citation type="submission" date="2024-01" db="EMBL/GenBank/DDBJ databases">
        <title>The genomes of 5 underutilized Papilionoideae crops provide insights into root nodulation and disease resistanc.</title>
        <authorList>
            <person name="Jiang F."/>
        </authorList>
    </citation>
    <scope>NUCLEOTIDE SEQUENCE [LARGE SCALE GENOMIC DNA]</scope>
    <source>
        <strain evidence="1">LVBAO_FW01</strain>
        <tissue evidence="1">Leaves</tissue>
    </source>
</reference>